<dbReference type="OrthoDB" id="9780707at2"/>
<dbReference type="PANTHER" id="PTHR36925:SF1">
    <property type="entry name" value="COBALT-PRECORRIN-6A REDUCTASE"/>
    <property type="match status" value="1"/>
</dbReference>
<evidence type="ECO:0000313" key="5">
    <source>
        <dbReference type="Proteomes" id="UP000238358"/>
    </source>
</evidence>
<sequence length="235" mass="25823">MRSPVWIAGGTTEGRKLAHYADRYHIRAYVSVATEYGASLVPDSPFVTVVTGRMDEEEMESFLREQAIAQVIDATHPYATAVTANIRQACRAVGVPYRRIQRRSGSYAEQADCIAVHSVDEAVEVLSHTTGPVFLTTGSKDLDSFAQLPDYAQRLYARILPVRPSLDRALGLGYLPAHIICMQGPFTTELNAAMFRQTGARYVVTKNSGRTGGFQEKLEAARQTGAKVIVIERGE</sequence>
<dbReference type="Pfam" id="PF02571">
    <property type="entry name" value="CbiJ"/>
    <property type="match status" value="1"/>
</dbReference>
<organism evidence="4 5">
    <name type="scientific">Megasphaera elsdenii</name>
    <dbReference type="NCBI Taxonomy" id="907"/>
    <lineage>
        <taxon>Bacteria</taxon>
        <taxon>Bacillati</taxon>
        <taxon>Bacillota</taxon>
        <taxon>Negativicutes</taxon>
        <taxon>Veillonellales</taxon>
        <taxon>Veillonellaceae</taxon>
        <taxon>Megasphaera</taxon>
    </lineage>
</organism>
<dbReference type="GO" id="GO:0016994">
    <property type="term" value="F:precorrin-6A reductase activity"/>
    <property type="evidence" value="ECO:0007669"/>
    <property type="project" value="InterPro"/>
</dbReference>
<dbReference type="GO" id="GO:0009236">
    <property type="term" value="P:cobalamin biosynthetic process"/>
    <property type="evidence" value="ECO:0007669"/>
    <property type="project" value="UniProtKB-UniPathway"/>
</dbReference>
<dbReference type="RefSeq" id="WP_027895037.1">
    <property type="nucleotide sequence ID" value="NZ_CP027569.1"/>
</dbReference>
<gene>
    <name evidence="4" type="primary">cobK</name>
    <name evidence="4" type="ORF">C6Y28_11830</name>
</gene>
<evidence type="ECO:0000313" key="4">
    <source>
        <dbReference type="EMBL" id="AVO28253.1"/>
    </source>
</evidence>
<comment type="pathway">
    <text evidence="1">Cofactor biosynthesis; adenosylcobalamin biosynthesis.</text>
</comment>
<dbReference type="AlphaFoldDB" id="A0A2S0M9Z8"/>
<keyword evidence="2" id="KW-0169">Cobalamin biosynthesis</keyword>
<keyword evidence="3" id="KW-0560">Oxidoreductase</keyword>
<evidence type="ECO:0000256" key="1">
    <source>
        <dbReference type="ARBA" id="ARBA00004953"/>
    </source>
</evidence>
<name>A0A2S0M9Z8_MEGEL</name>
<dbReference type="PANTHER" id="PTHR36925">
    <property type="entry name" value="COBALT-PRECORRIN-6A REDUCTASE"/>
    <property type="match status" value="1"/>
</dbReference>
<dbReference type="NCBIfam" id="TIGR00715">
    <property type="entry name" value="precor6x_red"/>
    <property type="match status" value="1"/>
</dbReference>
<protein>
    <submittedName>
        <fullName evidence="4">Precorrin-6A reductase</fullName>
    </submittedName>
</protein>
<accession>A0A2S0M9Z8</accession>
<dbReference type="EMBL" id="CP027569">
    <property type="protein sequence ID" value="AVO28253.1"/>
    <property type="molecule type" value="Genomic_DNA"/>
</dbReference>
<evidence type="ECO:0000256" key="3">
    <source>
        <dbReference type="ARBA" id="ARBA00023002"/>
    </source>
</evidence>
<proteinExistence type="predicted"/>
<evidence type="ECO:0000256" key="2">
    <source>
        <dbReference type="ARBA" id="ARBA00022573"/>
    </source>
</evidence>
<dbReference type="UniPathway" id="UPA00148"/>
<dbReference type="PROSITE" id="PS51014">
    <property type="entry name" value="COBK_CBIJ"/>
    <property type="match status" value="1"/>
</dbReference>
<dbReference type="Proteomes" id="UP000238358">
    <property type="component" value="Chromosome"/>
</dbReference>
<reference evidence="4 5" key="1">
    <citation type="journal article" date="2018" name="Genome Announc.">
        <title>Complete genomes of two Megasphaera elsdenii strains, NCIMB 702410 and ATCC 25940.</title>
        <authorList>
            <person name="Hatmaker E.A."/>
            <person name="O'Dell K."/>
            <person name="Riley L.A."/>
            <person name="Klingeman D.M."/>
            <person name="Guss A.M."/>
        </authorList>
    </citation>
    <scope>NUCLEOTIDE SEQUENCE [LARGE SCALE GENOMIC DNA]</scope>
    <source>
        <strain evidence="4 5">NCIMB702410</strain>
    </source>
</reference>
<dbReference type="InterPro" id="IPR003723">
    <property type="entry name" value="Precorrin-6x_reduct"/>
</dbReference>